<proteinExistence type="predicted"/>
<evidence type="ECO:0008006" key="3">
    <source>
        <dbReference type="Google" id="ProtNLM"/>
    </source>
</evidence>
<protein>
    <recommendedName>
        <fullName evidence="3">Lipoprotein</fullName>
    </recommendedName>
</protein>
<dbReference type="AlphaFoldDB" id="A0A1G7A0K9"/>
<reference evidence="1 2" key="1">
    <citation type="submission" date="2016-10" db="EMBL/GenBank/DDBJ databases">
        <authorList>
            <person name="de Groot N.N."/>
        </authorList>
    </citation>
    <scope>NUCLEOTIDE SEQUENCE [LARGE SCALE GENOMIC DNA]</scope>
    <source>
        <strain evidence="1 2">DSM 16957</strain>
    </source>
</reference>
<dbReference type="Proteomes" id="UP000199603">
    <property type="component" value="Unassembled WGS sequence"/>
</dbReference>
<dbReference type="PROSITE" id="PS51257">
    <property type="entry name" value="PROKAR_LIPOPROTEIN"/>
    <property type="match status" value="1"/>
</dbReference>
<organism evidence="1 2">
    <name type="scientific">Aquimonas voraii</name>
    <dbReference type="NCBI Taxonomy" id="265719"/>
    <lineage>
        <taxon>Bacteria</taxon>
        <taxon>Pseudomonadati</taxon>
        <taxon>Pseudomonadota</taxon>
        <taxon>Gammaproteobacteria</taxon>
        <taxon>Lysobacterales</taxon>
        <taxon>Lysobacteraceae</taxon>
        <taxon>Aquimonas</taxon>
    </lineage>
</organism>
<keyword evidence="2" id="KW-1185">Reference proteome</keyword>
<evidence type="ECO:0000313" key="2">
    <source>
        <dbReference type="Proteomes" id="UP000199603"/>
    </source>
</evidence>
<evidence type="ECO:0000313" key="1">
    <source>
        <dbReference type="EMBL" id="SDE08163.1"/>
    </source>
</evidence>
<name>A0A1G7A0K9_9GAMM</name>
<dbReference type="STRING" id="265719.SAMN04488509_11736"/>
<accession>A0A1G7A0K9</accession>
<sequence>MRRLLPLTLPFALLLGACDAEERGAAPAATASVSSTAAAAAAPPAETGNVVRMRVDGVDWQADREFFCAVHPPGMDRAVLVSASLGPKDANEQTFNLNLSGIDGPGRVHLQSSASWVHTIQLANLDAARVLNGGAMGFDITVELLAVSADPVRVEARFEGQLMSSAGSALRIEDGYLRCSE</sequence>
<dbReference type="EMBL" id="FNAG01000017">
    <property type="protein sequence ID" value="SDE08163.1"/>
    <property type="molecule type" value="Genomic_DNA"/>
</dbReference>
<dbReference type="RefSeq" id="WP_176764266.1">
    <property type="nucleotide sequence ID" value="NZ_FNAG01000017.1"/>
</dbReference>
<gene>
    <name evidence="1" type="ORF">SAMN04488509_11736</name>
</gene>